<evidence type="ECO:0000313" key="3">
    <source>
        <dbReference type="EMBL" id="SVA23554.1"/>
    </source>
</evidence>
<dbReference type="SUPFAM" id="SSF82185">
    <property type="entry name" value="Histone H3 K4-specific methyltransferase SET7/9 N-terminal domain"/>
    <property type="match status" value="2"/>
</dbReference>
<evidence type="ECO:0000256" key="1">
    <source>
        <dbReference type="ARBA" id="ARBA00022737"/>
    </source>
</evidence>
<dbReference type="AlphaFoldDB" id="A0A381U6C3"/>
<organism evidence="3">
    <name type="scientific">marine metagenome</name>
    <dbReference type="NCBI Taxonomy" id="408172"/>
    <lineage>
        <taxon>unclassified sequences</taxon>
        <taxon>metagenomes</taxon>
        <taxon>ecological metagenomes</taxon>
    </lineage>
</organism>
<dbReference type="EMBL" id="UINC01005789">
    <property type="protein sequence ID" value="SVA23554.1"/>
    <property type="molecule type" value="Genomic_DNA"/>
</dbReference>
<dbReference type="SMART" id="SM00698">
    <property type="entry name" value="MORN"/>
    <property type="match status" value="6"/>
</dbReference>
<evidence type="ECO:0000256" key="2">
    <source>
        <dbReference type="SAM" id="MobiDB-lite"/>
    </source>
</evidence>
<reference evidence="3" key="1">
    <citation type="submission" date="2018-05" db="EMBL/GenBank/DDBJ databases">
        <authorList>
            <person name="Lanie J.A."/>
            <person name="Ng W.-L."/>
            <person name="Kazmierczak K.M."/>
            <person name="Andrzejewski T.M."/>
            <person name="Davidsen T.M."/>
            <person name="Wayne K.J."/>
            <person name="Tettelin H."/>
            <person name="Glass J.I."/>
            <person name="Rusch D."/>
            <person name="Podicherti R."/>
            <person name="Tsui H.-C.T."/>
            <person name="Winkler M.E."/>
        </authorList>
    </citation>
    <scope>NUCLEOTIDE SEQUENCE</scope>
</reference>
<sequence>MRHLQLIFIFLLLLTLPLSVNSEETGVLYLWEISSGNVWESFGDETSQQKYKGMTSNGKPHGKGSLSYPDGKSVTGEWRDGKVWNTEHYDKDGKVLGKSVNGEWRLSWGFLFLRKVSGKWGWHEDGDAGKDYKYEGMIENGKPNGSGTYTSPSGNQYVGEFKDGIKHGQGTFIYASGSKYQGEWKDGKKHGQGTFISPNGNQYVGQWKNGKKHAQGTFTYASGSKYQGEFKDDKKHGKGTFTWKNGAKRVGEFRKGKLWNITEYDKNENILRRWVNGVKLVDKKKEKLLFLRK</sequence>
<feature type="compositionally biased region" description="Polar residues" evidence="2">
    <location>
        <begin position="49"/>
        <end position="58"/>
    </location>
</feature>
<feature type="region of interest" description="Disordered" evidence="2">
    <location>
        <begin position="49"/>
        <end position="70"/>
    </location>
</feature>
<evidence type="ECO:0008006" key="4">
    <source>
        <dbReference type="Google" id="ProtNLM"/>
    </source>
</evidence>
<keyword evidence="1" id="KW-0677">Repeat</keyword>
<dbReference type="PANTHER" id="PTHR43215">
    <property type="entry name" value="RADIAL SPOKE HEAD 1 HOMOLOG"/>
    <property type="match status" value="1"/>
</dbReference>
<dbReference type="InterPro" id="IPR003409">
    <property type="entry name" value="MORN"/>
</dbReference>
<name>A0A381U6C3_9ZZZZ</name>
<protein>
    <recommendedName>
        <fullName evidence="4">MORN repeat-containing protein</fullName>
    </recommendedName>
</protein>
<gene>
    <name evidence="3" type="ORF">METZ01_LOCUS76408</name>
</gene>
<dbReference type="PANTHER" id="PTHR43215:SF14">
    <property type="entry name" value="RADIAL SPOKE HEAD 1 HOMOLOG"/>
    <property type="match status" value="1"/>
</dbReference>
<accession>A0A381U6C3</accession>
<feature type="non-terminal residue" evidence="3">
    <location>
        <position position="293"/>
    </location>
</feature>
<dbReference type="Pfam" id="PF02493">
    <property type="entry name" value="MORN"/>
    <property type="match status" value="6"/>
</dbReference>
<proteinExistence type="predicted"/>
<dbReference type="Gene3D" id="2.20.110.10">
    <property type="entry name" value="Histone H3 K4-specific methyltransferase SET7/9 N-terminal domain"/>
    <property type="match status" value="4"/>
</dbReference>